<accession>A0ABT6N772</accession>
<dbReference type="CDD" id="cd17324">
    <property type="entry name" value="MFS_NepI_like"/>
    <property type="match status" value="1"/>
</dbReference>
<comment type="caution">
    <text evidence="6">The sequence shown here is derived from an EMBL/GenBank/DDBJ whole genome shotgun (WGS) entry which is preliminary data.</text>
</comment>
<name>A0ABT6N772_9SPHN</name>
<dbReference type="PANTHER" id="PTHR42910">
    <property type="entry name" value="TRANSPORTER SCO4007-RELATED"/>
    <property type="match status" value="1"/>
</dbReference>
<feature type="transmembrane region" description="Helical" evidence="4">
    <location>
        <begin position="138"/>
        <end position="156"/>
    </location>
</feature>
<feature type="transmembrane region" description="Helical" evidence="4">
    <location>
        <begin position="104"/>
        <end position="126"/>
    </location>
</feature>
<feature type="transmembrane region" description="Helical" evidence="4">
    <location>
        <begin position="342"/>
        <end position="363"/>
    </location>
</feature>
<reference evidence="6" key="1">
    <citation type="submission" date="2023-04" db="EMBL/GenBank/DDBJ databases">
        <title>Sphingomonas sp. MAHUQ-71 isolated from rice field.</title>
        <authorList>
            <person name="Huq M.A."/>
        </authorList>
    </citation>
    <scope>NUCLEOTIDE SEQUENCE</scope>
    <source>
        <strain evidence="6">MAHUQ-71</strain>
    </source>
</reference>
<feature type="transmembrane region" description="Helical" evidence="4">
    <location>
        <begin position="44"/>
        <end position="68"/>
    </location>
</feature>
<dbReference type="Proteomes" id="UP001160625">
    <property type="component" value="Unassembled WGS sequence"/>
</dbReference>
<protein>
    <submittedName>
        <fullName evidence="6">MFS transporter</fullName>
    </submittedName>
</protein>
<feature type="transmembrane region" description="Helical" evidence="4">
    <location>
        <begin position="300"/>
        <end position="321"/>
    </location>
</feature>
<evidence type="ECO:0000313" key="7">
    <source>
        <dbReference type="Proteomes" id="UP001160625"/>
    </source>
</evidence>
<dbReference type="PROSITE" id="PS51257">
    <property type="entry name" value="PROKAR_LIPOPROTEIN"/>
    <property type="match status" value="1"/>
</dbReference>
<dbReference type="InterPro" id="IPR036259">
    <property type="entry name" value="MFS_trans_sf"/>
</dbReference>
<dbReference type="Pfam" id="PF07690">
    <property type="entry name" value="MFS_1"/>
    <property type="match status" value="1"/>
</dbReference>
<feature type="transmembrane region" description="Helical" evidence="4">
    <location>
        <begin position="369"/>
        <end position="391"/>
    </location>
</feature>
<dbReference type="InterPro" id="IPR020846">
    <property type="entry name" value="MFS_dom"/>
</dbReference>
<dbReference type="EMBL" id="JARYGZ010000005">
    <property type="protein sequence ID" value="MDH7640941.1"/>
    <property type="molecule type" value="Genomic_DNA"/>
</dbReference>
<evidence type="ECO:0000313" key="6">
    <source>
        <dbReference type="EMBL" id="MDH7640941.1"/>
    </source>
</evidence>
<evidence type="ECO:0000256" key="4">
    <source>
        <dbReference type="SAM" id="Phobius"/>
    </source>
</evidence>
<dbReference type="InterPro" id="IPR011701">
    <property type="entry name" value="MFS"/>
</dbReference>
<sequence length="402" mass="41448">MTQAATRTGITPAVTFACAVACGVMVANLYFAQPLIALIAPDLHIGPGIAGAIVSLTMLGYAAGLLLVVPLADRIENRRLILATVGLTALSLAVLALAPSAATFLIAAMVMGLCASGCQVVVPFAASLAPHETRGATIGNVMSGLLTGIMLARPAASMIAEIAGWRAVFGVSAGLMVVLGLWLARVLPERRPTSGHGYGEILRSMGAILLRERRLQRRAVYQGLVFAIFNIFWTSVPLLLANRFGFSQTGIAIFALAGAAGALTAPVAGRMGDKGLIRLGTAIALSTMVASSLFAGVAGAVHSLVLLVLFCLTLDGATQLNQVLGQRVIFSLPGEDRGRVNAVYMTILFLLGAGGSAIATLTYDAWGWWGAMGAGAVLGSIALLIFATEFIGDFLGARASRA</sequence>
<dbReference type="SUPFAM" id="SSF103473">
    <property type="entry name" value="MFS general substrate transporter"/>
    <property type="match status" value="1"/>
</dbReference>
<feature type="transmembrane region" description="Helical" evidence="4">
    <location>
        <begin position="80"/>
        <end position="98"/>
    </location>
</feature>
<evidence type="ECO:0000256" key="3">
    <source>
        <dbReference type="ARBA" id="ARBA00023136"/>
    </source>
</evidence>
<feature type="transmembrane region" description="Helical" evidence="4">
    <location>
        <begin position="219"/>
        <end position="240"/>
    </location>
</feature>
<proteinExistence type="predicted"/>
<feature type="transmembrane region" description="Helical" evidence="4">
    <location>
        <begin position="246"/>
        <end position="268"/>
    </location>
</feature>
<evidence type="ECO:0000256" key="1">
    <source>
        <dbReference type="ARBA" id="ARBA00022692"/>
    </source>
</evidence>
<dbReference type="PROSITE" id="PS50850">
    <property type="entry name" value="MFS"/>
    <property type="match status" value="1"/>
</dbReference>
<feature type="domain" description="Major facilitator superfamily (MFS) profile" evidence="5">
    <location>
        <begin position="14"/>
        <end position="391"/>
    </location>
</feature>
<dbReference type="PANTHER" id="PTHR42910:SF1">
    <property type="entry name" value="MAJOR FACILITATOR SUPERFAMILY (MFS) PROFILE DOMAIN-CONTAINING PROTEIN"/>
    <property type="match status" value="1"/>
</dbReference>
<feature type="transmembrane region" description="Helical" evidence="4">
    <location>
        <begin position="275"/>
        <end position="294"/>
    </location>
</feature>
<keyword evidence="2 4" id="KW-1133">Transmembrane helix</keyword>
<organism evidence="6 7">
    <name type="scientific">Sphingomonas oryzagri</name>
    <dbReference type="NCBI Taxonomy" id="3042314"/>
    <lineage>
        <taxon>Bacteria</taxon>
        <taxon>Pseudomonadati</taxon>
        <taxon>Pseudomonadota</taxon>
        <taxon>Alphaproteobacteria</taxon>
        <taxon>Sphingomonadales</taxon>
        <taxon>Sphingomonadaceae</taxon>
        <taxon>Sphingomonas</taxon>
    </lineage>
</organism>
<evidence type="ECO:0000256" key="2">
    <source>
        <dbReference type="ARBA" id="ARBA00022989"/>
    </source>
</evidence>
<keyword evidence="7" id="KW-1185">Reference proteome</keyword>
<gene>
    <name evidence="6" type="ORF">QGN17_19565</name>
</gene>
<dbReference type="Gene3D" id="1.20.1250.20">
    <property type="entry name" value="MFS general substrate transporter like domains"/>
    <property type="match status" value="1"/>
</dbReference>
<keyword evidence="1 4" id="KW-0812">Transmembrane</keyword>
<dbReference type="RefSeq" id="WP_281046288.1">
    <property type="nucleotide sequence ID" value="NZ_JARYGZ010000005.1"/>
</dbReference>
<evidence type="ECO:0000259" key="5">
    <source>
        <dbReference type="PROSITE" id="PS50850"/>
    </source>
</evidence>
<keyword evidence="3 4" id="KW-0472">Membrane</keyword>
<feature type="transmembrane region" description="Helical" evidence="4">
    <location>
        <begin position="12"/>
        <end position="32"/>
    </location>
</feature>
<feature type="transmembrane region" description="Helical" evidence="4">
    <location>
        <begin position="162"/>
        <end position="184"/>
    </location>
</feature>